<evidence type="ECO:0000313" key="2">
    <source>
        <dbReference type="Proteomes" id="UP000230202"/>
    </source>
</evidence>
<dbReference type="AlphaFoldDB" id="A0A2N9X8Y9"/>
<proteinExistence type="predicted"/>
<reference evidence="1" key="1">
    <citation type="journal article" date="2017" name="MBio">
        <title>Type VI secretion-mediated competition in the bee gut microbiome.</title>
        <authorList>
            <person name="Steele M.I."/>
            <person name="Kwong W.K."/>
            <person name="Powell J.E."/>
            <person name="Whiteley M."/>
            <person name="Moran N.A."/>
        </authorList>
    </citation>
    <scope>NUCLEOTIDE SEQUENCE [LARGE SCALE GENOMIC DNA]</scope>
    <source>
        <strain evidence="1">WkB273</strain>
    </source>
</reference>
<evidence type="ECO:0000313" key="1">
    <source>
        <dbReference type="EMBL" id="PIT41142.1"/>
    </source>
</evidence>
<gene>
    <name evidence="1" type="ORF">BHC54_02200</name>
</gene>
<name>A0A2N9X8Y9_9NEIS</name>
<comment type="caution">
    <text evidence="1">The sequence shown here is derived from an EMBL/GenBank/DDBJ whole genome shotgun (WGS) entry which is preliminary data.</text>
</comment>
<keyword evidence="2" id="KW-1185">Reference proteome</keyword>
<organism evidence="1 2">
    <name type="scientific">Snodgrassella alvi</name>
    <dbReference type="NCBI Taxonomy" id="1196083"/>
    <lineage>
        <taxon>Bacteria</taxon>
        <taxon>Pseudomonadati</taxon>
        <taxon>Pseudomonadota</taxon>
        <taxon>Betaproteobacteria</taxon>
        <taxon>Neisseriales</taxon>
        <taxon>Neisseriaceae</taxon>
        <taxon>Snodgrassella</taxon>
    </lineage>
</organism>
<sequence>MIKQWFADDFDVCIEISGCRLTIIVDGGQFINTEYLYFLSAGSMKHTGKRRFAIMQVMLLL</sequence>
<dbReference type="Proteomes" id="UP000230202">
    <property type="component" value="Unassembled WGS sequence"/>
</dbReference>
<dbReference type="EMBL" id="MEIL01000017">
    <property type="protein sequence ID" value="PIT41142.1"/>
    <property type="molecule type" value="Genomic_DNA"/>
</dbReference>
<accession>A0A2N9X8Y9</accession>
<protein>
    <submittedName>
        <fullName evidence="1">Uncharacterized protein</fullName>
    </submittedName>
</protein>